<evidence type="ECO:0000313" key="2">
    <source>
        <dbReference type="EMBL" id="CAB0039968.1"/>
    </source>
</evidence>
<dbReference type="OrthoDB" id="8068971at2759"/>
<organism evidence="2 3">
    <name type="scientific">Trichogramma brassicae</name>
    <dbReference type="NCBI Taxonomy" id="86971"/>
    <lineage>
        <taxon>Eukaryota</taxon>
        <taxon>Metazoa</taxon>
        <taxon>Ecdysozoa</taxon>
        <taxon>Arthropoda</taxon>
        <taxon>Hexapoda</taxon>
        <taxon>Insecta</taxon>
        <taxon>Pterygota</taxon>
        <taxon>Neoptera</taxon>
        <taxon>Endopterygota</taxon>
        <taxon>Hymenoptera</taxon>
        <taxon>Apocrita</taxon>
        <taxon>Proctotrupomorpha</taxon>
        <taxon>Chalcidoidea</taxon>
        <taxon>Trichogrammatidae</taxon>
        <taxon>Trichogramma</taxon>
    </lineage>
</organism>
<proteinExistence type="predicted"/>
<dbReference type="AlphaFoldDB" id="A0A6H5IR51"/>
<evidence type="ECO:0000313" key="3">
    <source>
        <dbReference type="Proteomes" id="UP000479190"/>
    </source>
</evidence>
<protein>
    <submittedName>
        <fullName evidence="2">Uncharacterized protein</fullName>
    </submittedName>
</protein>
<feature type="region of interest" description="Disordered" evidence="1">
    <location>
        <begin position="1"/>
        <end position="45"/>
    </location>
</feature>
<accession>A0A6H5IR51</accession>
<reference evidence="2 3" key="1">
    <citation type="submission" date="2020-02" db="EMBL/GenBank/DDBJ databases">
        <authorList>
            <person name="Ferguson B K."/>
        </authorList>
    </citation>
    <scope>NUCLEOTIDE SEQUENCE [LARGE SCALE GENOMIC DNA]</scope>
</reference>
<dbReference type="EMBL" id="CADCXV010000987">
    <property type="protein sequence ID" value="CAB0039968.1"/>
    <property type="molecule type" value="Genomic_DNA"/>
</dbReference>
<gene>
    <name evidence="2" type="ORF">TBRA_LOCUS11706</name>
</gene>
<keyword evidence="3" id="KW-1185">Reference proteome</keyword>
<name>A0A6H5IR51_9HYME</name>
<dbReference type="Proteomes" id="UP000479190">
    <property type="component" value="Unassembled WGS sequence"/>
</dbReference>
<sequence>MTRTTTRSETKTGLYSSTRRHHRQRKQTAATPGAVHARQQPKPRPVQRVELVTRPDVIVIKAKDASKYADILRSLKSDPTLQQKVGSSVNNIRRSAAGALMLQLKKGVENASDLGEARQGAWHCGYSQCSASHVHDRDQGLGRVCHQGGGYRGTGRSPGRSGF</sequence>
<feature type="compositionally biased region" description="Basic and acidic residues" evidence="1">
    <location>
        <begin position="1"/>
        <end position="10"/>
    </location>
</feature>
<evidence type="ECO:0000256" key="1">
    <source>
        <dbReference type="SAM" id="MobiDB-lite"/>
    </source>
</evidence>